<dbReference type="InterPro" id="IPR000914">
    <property type="entry name" value="SBP_5_dom"/>
</dbReference>
<dbReference type="Pfam" id="PF00496">
    <property type="entry name" value="SBP_bac_5"/>
    <property type="match status" value="1"/>
</dbReference>
<protein>
    <submittedName>
        <fullName evidence="3">ABC transporter, substrate-binding protein, family 5</fullName>
    </submittedName>
</protein>
<dbReference type="Gene3D" id="3.40.190.10">
    <property type="entry name" value="Periplasmic binding protein-like II"/>
    <property type="match status" value="1"/>
</dbReference>
<dbReference type="GO" id="GO:1904680">
    <property type="term" value="F:peptide transmembrane transporter activity"/>
    <property type="evidence" value="ECO:0007669"/>
    <property type="project" value="TreeGrafter"/>
</dbReference>
<evidence type="ECO:0000259" key="2">
    <source>
        <dbReference type="Pfam" id="PF12793"/>
    </source>
</evidence>
<dbReference type="STRING" id="566551.HMPREF0201_01722"/>
<name>S3JC60_9ENTR</name>
<feature type="domain" description="Transcriptional regulator SgrR N-terminal HTH" evidence="2">
    <location>
        <begin position="16"/>
        <end position="94"/>
    </location>
</feature>
<dbReference type="AlphaFoldDB" id="S3JC60"/>
<dbReference type="GO" id="GO:0015833">
    <property type="term" value="P:peptide transport"/>
    <property type="evidence" value="ECO:0007669"/>
    <property type="project" value="TreeGrafter"/>
</dbReference>
<dbReference type="PATRIC" id="fig|566551.4.peg.1591"/>
<dbReference type="HOGENOM" id="CLU_017028_12_2_6"/>
<evidence type="ECO:0000313" key="4">
    <source>
        <dbReference type="Proteomes" id="UP000014585"/>
    </source>
</evidence>
<dbReference type="PANTHER" id="PTHR30290">
    <property type="entry name" value="PERIPLASMIC BINDING COMPONENT OF ABC TRANSPORTER"/>
    <property type="match status" value="1"/>
</dbReference>
<dbReference type="SUPFAM" id="SSF53850">
    <property type="entry name" value="Periplasmic binding protein-like II"/>
    <property type="match status" value="1"/>
</dbReference>
<dbReference type="EMBL" id="ATDT01000010">
    <property type="protein sequence ID" value="EPF17742.1"/>
    <property type="molecule type" value="Genomic_DNA"/>
</dbReference>
<dbReference type="RefSeq" id="WP_016536033.1">
    <property type="nucleotide sequence ID" value="NZ_KE161030.1"/>
</dbReference>
<accession>S3JC60</accession>
<dbReference type="InterPro" id="IPR025370">
    <property type="entry name" value="SgrR_HTH_N"/>
</dbReference>
<reference evidence="3 4" key="1">
    <citation type="submission" date="2013-04" db="EMBL/GenBank/DDBJ databases">
        <authorList>
            <person name="Weinstock G."/>
            <person name="Sodergren E."/>
            <person name="Lobos E.A."/>
            <person name="Fulton L."/>
            <person name="Fulton R."/>
            <person name="Courtney L."/>
            <person name="Fronick C."/>
            <person name="O'Laughlin M."/>
            <person name="Godfrey J."/>
            <person name="Wilson R.M."/>
            <person name="Miner T."/>
            <person name="Farmer C."/>
            <person name="Delehaunty K."/>
            <person name="Cordes M."/>
            <person name="Minx P."/>
            <person name="Tomlinson C."/>
            <person name="Chen J."/>
            <person name="Wollam A."/>
            <person name="Pepin K.H."/>
            <person name="Palsikar V.B."/>
            <person name="Zhang X."/>
            <person name="Suruliraj S."/>
            <person name="Perna N.T."/>
            <person name="Plunkett G."/>
            <person name="Warren W."/>
            <person name="Mitreva M."/>
            <person name="Mardis E.R."/>
            <person name="Wilson R.K."/>
        </authorList>
    </citation>
    <scope>NUCLEOTIDE SEQUENCE [LARGE SCALE GENOMIC DNA]</scope>
    <source>
        <strain evidence="3 4">DSM 4568</strain>
    </source>
</reference>
<feature type="domain" description="Solute-binding protein family 5" evidence="1">
    <location>
        <begin position="156"/>
        <end position="334"/>
    </location>
</feature>
<dbReference type="Proteomes" id="UP000014585">
    <property type="component" value="Unassembled WGS sequence"/>
</dbReference>
<dbReference type="OrthoDB" id="9801912at2"/>
<comment type="caution">
    <text evidence="3">The sequence shown here is derived from an EMBL/GenBank/DDBJ whole genome shotgun (WGS) entry which is preliminary data.</text>
</comment>
<gene>
    <name evidence="3" type="ORF">HMPREF0201_01722</name>
</gene>
<dbReference type="InterPro" id="IPR039424">
    <property type="entry name" value="SBP_5"/>
</dbReference>
<evidence type="ECO:0000313" key="3">
    <source>
        <dbReference type="EMBL" id="EPF17742.1"/>
    </source>
</evidence>
<proteinExistence type="predicted"/>
<dbReference type="PANTHER" id="PTHR30290:SF19">
    <property type="entry name" value="ABC TRANSPORTER PERIPLASMIC BINDING PROTEIN"/>
    <property type="match status" value="1"/>
</dbReference>
<organism evidence="3 4">
    <name type="scientific">Cedecea davisae DSM 4568</name>
    <dbReference type="NCBI Taxonomy" id="566551"/>
    <lineage>
        <taxon>Bacteria</taxon>
        <taxon>Pseudomonadati</taxon>
        <taxon>Pseudomonadota</taxon>
        <taxon>Gammaproteobacteria</taxon>
        <taxon>Enterobacterales</taxon>
        <taxon>Enterobacteriaceae</taxon>
        <taxon>Cedecea</taxon>
    </lineage>
</organism>
<dbReference type="Pfam" id="PF12793">
    <property type="entry name" value="SgrR_N"/>
    <property type="match status" value="1"/>
</dbReference>
<evidence type="ECO:0000259" key="1">
    <source>
        <dbReference type="Pfam" id="PF00496"/>
    </source>
</evidence>
<sequence length="512" mass="58934">MEKDNKREAHSLQEERLKRQYKRLLWRWQTQAVEVSLPEVAAVLVCTPRYARVLLHAMIERKWLTWASRPGRGAKGRLHCRVNEWGLDSAQQDEQAESFVTHHSLASANGRGTRVVIPFYRPVEKITPSDHTGRVERHLIMMVHAGLTRLNEHGIPEPDLAHTVESRNNHTVWIFHLRSGLIWHNGERVQAEQLLQSLKHHLVRPAFQHVISVALAGEDAIVLTLARSDALLAHRLANTVHALSHPCGAEIGLGAFAVRHHDDEHIILNRFMEYHGLRPLVQEVEYRIMARLPKHKWTTVTVTQPEESVEAADQIHVSGDSSGFVFLAFNERKGGLSKAQQDLIRGLARIAVSALDGVEGMQAVDSEFACAAPRQAMEPDVKLPATLTLVYFWAPETEQLMKQLVRQLSYWQCRLILQPVDANHWFLTSGWEDWDIGVSDLRFGKSKWFSPEERFCHSLMMQRFMPEPTLQRLMRIQERMGKDAERYPERSHKLMRFLIDKSFLFPLFSFSF</sequence>